<dbReference type="InterPro" id="IPR001638">
    <property type="entry name" value="Solute-binding_3/MltF_N"/>
</dbReference>
<dbReference type="Gene3D" id="3.40.190.10">
    <property type="entry name" value="Periplasmic binding protein-like II"/>
    <property type="match status" value="2"/>
</dbReference>
<dbReference type="AlphaFoldDB" id="A0A1Y5F4F4"/>
<proteinExistence type="predicted"/>
<name>A0A1Y5F4F4_9BACT</name>
<evidence type="ECO:0000313" key="3">
    <source>
        <dbReference type="Proteomes" id="UP000196531"/>
    </source>
</evidence>
<dbReference type="SUPFAM" id="SSF53850">
    <property type="entry name" value="Periplasmic binding protein-like II"/>
    <property type="match status" value="1"/>
</dbReference>
<dbReference type="Proteomes" id="UP000196531">
    <property type="component" value="Unassembled WGS sequence"/>
</dbReference>
<accession>A0A1Y5F4F4</accession>
<comment type="caution">
    <text evidence="2">The sequence shown here is derived from an EMBL/GenBank/DDBJ whole genome shotgun (WGS) entry which is preliminary data.</text>
</comment>
<reference evidence="3" key="1">
    <citation type="journal article" date="2017" name="Proc. Natl. Acad. Sci. U.S.A.">
        <title>Simulation of Deepwater Horizon oil plume reveals substrate specialization within a complex community of hydrocarbon-degraders.</title>
        <authorList>
            <person name="Hu P."/>
            <person name="Dubinsky E.A."/>
            <person name="Probst A.J."/>
            <person name="Wang J."/>
            <person name="Sieber C.M.K."/>
            <person name="Tom L.M."/>
            <person name="Gardinali P."/>
            <person name="Banfield J.F."/>
            <person name="Atlas R.M."/>
            <person name="Andersen G.L."/>
        </authorList>
    </citation>
    <scope>NUCLEOTIDE SEQUENCE [LARGE SCALE GENOMIC DNA]</scope>
</reference>
<evidence type="ECO:0000313" key="2">
    <source>
        <dbReference type="EMBL" id="OUR95458.1"/>
    </source>
</evidence>
<dbReference type="PANTHER" id="PTHR38834">
    <property type="entry name" value="PERIPLASMIC SUBSTRATE BINDING PROTEIN FAMILY 3"/>
    <property type="match status" value="1"/>
</dbReference>
<organism evidence="2 3">
    <name type="scientific">Halobacteriovorax marinus</name>
    <dbReference type="NCBI Taxonomy" id="97084"/>
    <lineage>
        <taxon>Bacteria</taxon>
        <taxon>Pseudomonadati</taxon>
        <taxon>Bdellovibrionota</taxon>
        <taxon>Bacteriovoracia</taxon>
        <taxon>Bacteriovoracales</taxon>
        <taxon>Halobacteriovoraceae</taxon>
        <taxon>Halobacteriovorax</taxon>
    </lineage>
</organism>
<dbReference type="EMBL" id="MAAO01000008">
    <property type="protein sequence ID" value="OUR95458.1"/>
    <property type="molecule type" value="Genomic_DNA"/>
</dbReference>
<sequence length="234" mass="27302">MYLITFLILVLHSNLFAGELRPGVIRLGTQNWAPYHYFEDDKLVGVGVDALTCVLDKMGQKYEIKIQPWMRAQVNTEMGELDAFFSASHSKKRDKFAIHSKVFINQDWYFFYLKQRFSKITKKEIKNLHVVSARMNSNVLNWLDVNGFKSKGHNATADKLLLLLAKSRIKFYMENEEVFKHALKNTNLSMSSYGKVFNKSHHLGVYFGRKFLKKYPKFLDVFNSHTDGCSRIRN</sequence>
<evidence type="ECO:0000259" key="1">
    <source>
        <dbReference type="Pfam" id="PF00497"/>
    </source>
</evidence>
<protein>
    <recommendedName>
        <fullName evidence="1">Solute-binding protein family 3/N-terminal domain-containing protein</fullName>
    </recommendedName>
</protein>
<dbReference type="Pfam" id="PF00497">
    <property type="entry name" value="SBP_bac_3"/>
    <property type="match status" value="1"/>
</dbReference>
<gene>
    <name evidence="2" type="ORF">A9Q84_16630</name>
</gene>
<feature type="domain" description="Solute-binding protein family 3/N-terminal" evidence="1">
    <location>
        <begin position="26"/>
        <end position="115"/>
    </location>
</feature>
<dbReference type="PANTHER" id="PTHR38834:SF3">
    <property type="entry name" value="SOLUTE-BINDING PROTEIN FAMILY 3_N-TERMINAL DOMAIN-CONTAINING PROTEIN"/>
    <property type="match status" value="1"/>
</dbReference>